<name>A0ABQ3RP88_STRRR</name>
<dbReference type="EMBL" id="BNEA01000015">
    <property type="protein sequence ID" value="GHI57672.1"/>
    <property type="molecule type" value="Genomic_DNA"/>
</dbReference>
<protein>
    <submittedName>
        <fullName evidence="2">Uncharacterized protein</fullName>
    </submittedName>
</protein>
<gene>
    <name evidence="2" type="ORF">Srubr_75180</name>
</gene>
<evidence type="ECO:0000313" key="3">
    <source>
        <dbReference type="Proteomes" id="UP000646738"/>
    </source>
</evidence>
<evidence type="ECO:0000256" key="1">
    <source>
        <dbReference type="SAM" id="MobiDB-lite"/>
    </source>
</evidence>
<dbReference type="Proteomes" id="UP000646738">
    <property type="component" value="Unassembled WGS sequence"/>
</dbReference>
<accession>A0ABQ3RP88</accession>
<feature type="region of interest" description="Disordered" evidence="1">
    <location>
        <begin position="1"/>
        <end position="43"/>
    </location>
</feature>
<comment type="caution">
    <text evidence="2">The sequence shown here is derived from an EMBL/GenBank/DDBJ whole genome shotgun (WGS) entry which is preliminary data.</text>
</comment>
<organism evidence="2 3">
    <name type="scientific">Streptomyces rubradiris</name>
    <name type="common">Streptomyces achromogenes subsp. rubradiris</name>
    <dbReference type="NCBI Taxonomy" id="285531"/>
    <lineage>
        <taxon>Bacteria</taxon>
        <taxon>Bacillati</taxon>
        <taxon>Actinomycetota</taxon>
        <taxon>Actinomycetes</taxon>
        <taxon>Kitasatosporales</taxon>
        <taxon>Streptomycetaceae</taxon>
        <taxon>Streptomyces</taxon>
    </lineage>
</organism>
<sequence>MEVPYPVGAVVDGAQPVGARPSRSCGGADTEPTGLLEGGDPVREPVEDLLTPAQLSPSPCRTLPAASIRRTWNPNAPDTQVPVPHSILYLEPGRTDKGDRR</sequence>
<proteinExistence type="predicted"/>
<keyword evidence="3" id="KW-1185">Reference proteome</keyword>
<evidence type="ECO:0000313" key="2">
    <source>
        <dbReference type="EMBL" id="GHI57672.1"/>
    </source>
</evidence>
<reference evidence="3" key="1">
    <citation type="submission" date="2023-07" db="EMBL/GenBank/DDBJ databases">
        <title>Whole genome shotgun sequence of Streptomyces achromogenes subsp. rubradiris NBRC 14000.</title>
        <authorList>
            <person name="Komaki H."/>
            <person name="Tamura T."/>
        </authorList>
    </citation>
    <scope>NUCLEOTIDE SEQUENCE [LARGE SCALE GENOMIC DNA]</scope>
    <source>
        <strain evidence="3">NBRC 14000</strain>
    </source>
</reference>
<feature type="region of interest" description="Disordered" evidence="1">
    <location>
        <begin position="71"/>
        <end position="101"/>
    </location>
</feature>